<keyword evidence="6" id="KW-0479">Metal-binding</keyword>
<dbReference type="KEGG" id="clec:106662616"/>
<dbReference type="Proteomes" id="UP000494040">
    <property type="component" value="Unassembled WGS sequence"/>
</dbReference>
<evidence type="ECO:0000256" key="1">
    <source>
        <dbReference type="ARBA" id="ARBA00004141"/>
    </source>
</evidence>
<dbReference type="PRINTS" id="PR01333">
    <property type="entry name" value="2POREKCHANEL"/>
</dbReference>
<keyword evidence="13 18" id="KW-0472">Membrane</keyword>
<dbReference type="RefSeq" id="XP_014242304.1">
    <property type="nucleotide sequence ID" value="XM_014386818.2"/>
</dbReference>
<evidence type="ECO:0000256" key="17">
    <source>
        <dbReference type="SAM" id="Coils"/>
    </source>
</evidence>
<keyword evidence="12 16" id="KW-0406">Ion transport</keyword>
<evidence type="ECO:0000256" key="16">
    <source>
        <dbReference type="RuleBase" id="RU003857"/>
    </source>
</evidence>
<dbReference type="Gene3D" id="3.30.40.10">
    <property type="entry name" value="Zinc/RING finger domain, C3HC4 (zinc finger)"/>
    <property type="match status" value="1"/>
</dbReference>
<proteinExistence type="inferred from homology"/>
<evidence type="ECO:0000256" key="4">
    <source>
        <dbReference type="ARBA" id="ARBA00022538"/>
    </source>
</evidence>
<evidence type="ECO:0000256" key="3">
    <source>
        <dbReference type="ARBA" id="ARBA00022448"/>
    </source>
</evidence>
<reference evidence="20" key="1">
    <citation type="submission" date="2022-01" db="UniProtKB">
        <authorList>
            <consortium name="EnsemblMetazoa"/>
        </authorList>
    </citation>
    <scope>IDENTIFICATION</scope>
</reference>
<feature type="transmembrane region" description="Helical" evidence="18">
    <location>
        <begin position="302"/>
        <end position="322"/>
    </location>
</feature>
<dbReference type="InterPro" id="IPR003280">
    <property type="entry name" value="2pore_dom_K_chnl"/>
</dbReference>
<dbReference type="InterPro" id="IPR011011">
    <property type="entry name" value="Znf_FYVE_PHD"/>
</dbReference>
<feature type="coiled-coil region" evidence="17">
    <location>
        <begin position="87"/>
        <end position="166"/>
    </location>
</feature>
<keyword evidence="10" id="KW-0630">Potassium</keyword>
<evidence type="ECO:0000256" key="9">
    <source>
        <dbReference type="ARBA" id="ARBA00022833"/>
    </source>
</evidence>
<evidence type="ECO:0000256" key="10">
    <source>
        <dbReference type="ARBA" id="ARBA00022958"/>
    </source>
</evidence>
<comment type="subcellular location">
    <subcellularLocation>
        <location evidence="1">Membrane</location>
        <topology evidence="1">Multi-pass membrane protein</topology>
    </subcellularLocation>
</comment>
<evidence type="ECO:0000256" key="14">
    <source>
        <dbReference type="ARBA" id="ARBA00023303"/>
    </source>
</evidence>
<evidence type="ECO:0000256" key="7">
    <source>
        <dbReference type="ARBA" id="ARBA00022771"/>
    </source>
</evidence>
<evidence type="ECO:0000256" key="8">
    <source>
        <dbReference type="ARBA" id="ARBA00022826"/>
    </source>
</evidence>
<dbReference type="PRINTS" id="PR01095">
    <property type="entry name" value="TASKCHANNEL"/>
</dbReference>
<evidence type="ECO:0000256" key="13">
    <source>
        <dbReference type="ARBA" id="ARBA00023136"/>
    </source>
</evidence>
<dbReference type="InterPro" id="IPR003092">
    <property type="entry name" value="2pore_dom_K_chnl_TASK"/>
</dbReference>
<comment type="similarity">
    <text evidence="2 16">Belongs to the two pore domain potassium channel (TC 1.A.1.8) family.</text>
</comment>
<feature type="domain" description="PHD-type" evidence="19">
    <location>
        <begin position="5"/>
        <end position="63"/>
    </location>
</feature>
<dbReference type="AlphaFoldDB" id="A0A8I6RBT2"/>
<feature type="transmembrane region" description="Helical" evidence="18">
    <location>
        <begin position="218"/>
        <end position="242"/>
    </location>
</feature>
<keyword evidence="14 16" id="KW-0407">Ion channel</keyword>
<dbReference type="GO" id="GO:0015271">
    <property type="term" value="F:outward rectifier potassium channel activity"/>
    <property type="evidence" value="ECO:0007669"/>
    <property type="project" value="TreeGrafter"/>
</dbReference>
<dbReference type="GO" id="GO:0005886">
    <property type="term" value="C:plasma membrane"/>
    <property type="evidence" value="ECO:0007669"/>
    <property type="project" value="TreeGrafter"/>
</dbReference>
<dbReference type="PROSITE" id="PS50016">
    <property type="entry name" value="ZF_PHD_2"/>
    <property type="match status" value="1"/>
</dbReference>
<keyword evidence="17" id="KW-0175">Coiled coil</keyword>
<dbReference type="InterPro" id="IPR019786">
    <property type="entry name" value="Zinc_finger_PHD-type_CS"/>
</dbReference>
<evidence type="ECO:0000256" key="15">
    <source>
        <dbReference type="PROSITE-ProRule" id="PRU00146"/>
    </source>
</evidence>
<dbReference type="PROSITE" id="PS01359">
    <property type="entry name" value="ZF_PHD_1"/>
    <property type="match status" value="1"/>
</dbReference>
<keyword evidence="3 16" id="KW-0813">Transport</keyword>
<evidence type="ECO:0000256" key="6">
    <source>
        <dbReference type="ARBA" id="ARBA00022723"/>
    </source>
</evidence>
<dbReference type="GeneID" id="106662616"/>
<dbReference type="GO" id="GO:0030322">
    <property type="term" value="P:stabilization of membrane potential"/>
    <property type="evidence" value="ECO:0007669"/>
    <property type="project" value="TreeGrafter"/>
</dbReference>
<feature type="transmembrane region" description="Helical" evidence="18">
    <location>
        <begin position="334"/>
        <end position="360"/>
    </location>
</feature>
<evidence type="ECO:0000259" key="19">
    <source>
        <dbReference type="PROSITE" id="PS50016"/>
    </source>
</evidence>
<keyword evidence="11 18" id="KW-1133">Transmembrane helix</keyword>
<organism evidence="20 21">
    <name type="scientific">Cimex lectularius</name>
    <name type="common">Bed bug</name>
    <name type="synonym">Acanthia lectularia</name>
    <dbReference type="NCBI Taxonomy" id="79782"/>
    <lineage>
        <taxon>Eukaryota</taxon>
        <taxon>Metazoa</taxon>
        <taxon>Ecdysozoa</taxon>
        <taxon>Arthropoda</taxon>
        <taxon>Hexapoda</taxon>
        <taxon>Insecta</taxon>
        <taxon>Pterygota</taxon>
        <taxon>Neoptera</taxon>
        <taxon>Paraneoptera</taxon>
        <taxon>Hemiptera</taxon>
        <taxon>Heteroptera</taxon>
        <taxon>Panheteroptera</taxon>
        <taxon>Cimicomorpha</taxon>
        <taxon>Cimicidae</taxon>
        <taxon>Cimex</taxon>
    </lineage>
</organism>
<feature type="transmembrane region" description="Helical" evidence="18">
    <location>
        <begin position="447"/>
        <end position="470"/>
    </location>
</feature>
<evidence type="ECO:0000256" key="11">
    <source>
        <dbReference type="ARBA" id="ARBA00022989"/>
    </source>
</evidence>
<dbReference type="InterPro" id="IPR013099">
    <property type="entry name" value="K_chnl_dom"/>
</dbReference>
<evidence type="ECO:0000256" key="12">
    <source>
        <dbReference type="ARBA" id="ARBA00023065"/>
    </source>
</evidence>
<dbReference type="EnsemblMetazoa" id="XM_014386818.2">
    <property type="protein sequence ID" value="XP_014242304.1"/>
    <property type="gene ID" value="LOC106662616"/>
</dbReference>
<dbReference type="InterPro" id="IPR019787">
    <property type="entry name" value="Znf_PHD-finger"/>
</dbReference>
<feature type="transmembrane region" description="Helical" evidence="18">
    <location>
        <begin position="396"/>
        <end position="417"/>
    </location>
</feature>
<dbReference type="SUPFAM" id="SSF81324">
    <property type="entry name" value="Voltage-gated potassium channels"/>
    <property type="match status" value="2"/>
</dbReference>
<accession>A0A8I6RBT2</accession>
<dbReference type="SMART" id="SM00249">
    <property type="entry name" value="PHD"/>
    <property type="match status" value="1"/>
</dbReference>
<evidence type="ECO:0000256" key="5">
    <source>
        <dbReference type="ARBA" id="ARBA00022692"/>
    </source>
</evidence>
<evidence type="ECO:0000256" key="18">
    <source>
        <dbReference type="SAM" id="Phobius"/>
    </source>
</evidence>
<dbReference type="Pfam" id="PF00628">
    <property type="entry name" value="PHD"/>
    <property type="match status" value="1"/>
</dbReference>
<protein>
    <recommendedName>
        <fullName evidence="19">PHD-type domain-containing protein</fullName>
    </recommendedName>
</protein>
<dbReference type="GO" id="GO:0008270">
    <property type="term" value="F:zinc ion binding"/>
    <property type="evidence" value="ECO:0007669"/>
    <property type="project" value="UniProtKB-KW"/>
</dbReference>
<name>A0A8I6RBT2_CIMLE</name>
<dbReference type="InterPro" id="IPR001965">
    <property type="entry name" value="Znf_PHD"/>
</dbReference>
<evidence type="ECO:0000256" key="2">
    <source>
        <dbReference type="ARBA" id="ARBA00006666"/>
    </source>
</evidence>
<keyword evidence="8" id="KW-0631">Potassium channel</keyword>
<keyword evidence="9" id="KW-0862">Zinc</keyword>
<dbReference type="GO" id="GO:0022841">
    <property type="term" value="F:potassium ion leak channel activity"/>
    <property type="evidence" value="ECO:0007669"/>
    <property type="project" value="TreeGrafter"/>
</dbReference>
<dbReference type="Pfam" id="PF07885">
    <property type="entry name" value="Ion_trans_2"/>
    <property type="match status" value="2"/>
</dbReference>
<dbReference type="PANTHER" id="PTHR11003:SF335">
    <property type="entry name" value="POTASSIUM CHANNEL DOMAIN-CONTAINING PROTEIN"/>
    <property type="match status" value="1"/>
</dbReference>
<keyword evidence="4" id="KW-0633">Potassium transport</keyword>
<keyword evidence="7 15" id="KW-0863">Zinc-finger</keyword>
<evidence type="ECO:0000313" key="21">
    <source>
        <dbReference type="Proteomes" id="UP000494040"/>
    </source>
</evidence>
<dbReference type="OrthoDB" id="297496at2759"/>
<keyword evidence="21" id="KW-1185">Reference proteome</keyword>
<keyword evidence="5 16" id="KW-0812">Transmembrane</keyword>
<dbReference type="Gene3D" id="1.10.287.70">
    <property type="match status" value="1"/>
</dbReference>
<dbReference type="PANTHER" id="PTHR11003">
    <property type="entry name" value="POTASSIUM CHANNEL, SUBFAMILY K"/>
    <property type="match status" value="1"/>
</dbReference>
<dbReference type="InterPro" id="IPR013083">
    <property type="entry name" value="Znf_RING/FYVE/PHD"/>
</dbReference>
<evidence type="ECO:0000313" key="20">
    <source>
        <dbReference type="EnsemblMetazoa" id="XP_014242304.1"/>
    </source>
</evidence>
<dbReference type="SUPFAM" id="SSF57903">
    <property type="entry name" value="FYVE/PHD zinc finger"/>
    <property type="match status" value="1"/>
</dbReference>
<sequence length="521" mass="60010">MVDFKGRCGKCRRNTTAINPGLVCASCHLAFHADCHLPPMTIRELKTVAITDPQWVCKKCQKDRKDIPVIMRPKDDLIDLSMRMDMIIEVRELLELAELALDQLQEKHDNLVKLNKFLQHENLILTKRLNRLDEAYKFKVELLDQMTKHKATLKAEEAEKLKYEDKKEPTEKKDLEEKKEEELVTKDFTTFAKYAGLNKSERAAFTMQGHLKKLSKTWFTHLCLFLCVIIYTCVGGLIFHLLEKDKDLSATPHGKEQLITEYSSLLAGDSDKNVTLKKFEGDVRSLLVWEAKLQRGEDELKWGYFASVFFCGTVYTTIGYGHMYPETVFGKITVIIYATIGIPLFLLALADFGTALTRWIKGMWNILLRYNCSKCCKKKLSDSEERPVNKDVNLPVTVALVIELIYLVIGSVLFHFWEGWSFLDSFYFVFESMATIGYGDFVPKNQVYLIFTMFYILIGLALSSMTINVVREKMVETMNKTSAKIGQTLETYVDELSTEISRTESLGLTEENRRWRRSTAK</sequence>